<evidence type="ECO:0000313" key="1">
    <source>
        <dbReference type="EMBL" id="KAH7920552.1"/>
    </source>
</evidence>
<evidence type="ECO:0000313" key="2">
    <source>
        <dbReference type="Proteomes" id="UP000790709"/>
    </source>
</evidence>
<keyword evidence="2" id="KW-1185">Reference proteome</keyword>
<protein>
    <submittedName>
        <fullName evidence="1">Ribonuclease H-like protein</fullName>
    </submittedName>
</protein>
<dbReference type="Proteomes" id="UP000790709">
    <property type="component" value="Unassembled WGS sequence"/>
</dbReference>
<comment type="caution">
    <text evidence="1">The sequence shown here is derived from an EMBL/GenBank/DDBJ whole genome shotgun (WGS) entry which is preliminary data.</text>
</comment>
<dbReference type="EMBL" id="MU266572">
    <property type="protein sequence ID" value="KAH7920552.1"/>
    <property type="molecule type" value="Genomic_DNA"/>
</dbReference>
<organism evidence="1 2">
    <name type="scientific">Leucogyrophana mollusca</name>
    <dbReference type="NCBI Taxonomy" id="85980"/>
    <lineage>
        <taxon>Eukaryota</taxon>
        <taxon>Fungi</taxon>
        <taxon>Dikarya</taxon>
        <taxon>Basidiomycota</taxon>
        <taxon>Agaricomycotina</taxon>
        <taxon>Agaricomycetes</taxon>
        <taxon>Agaricomycetidae</taxon>
        <taxon>Boletales</taxon>
        <taxon>Boletales incertae sedis</taxon>
        <taxon>Leucogyrophana</taxon>
    </lineage>
</organism>
<gene>
    <name evidence="1" type="ORF">BV22DRAFT_1020955</name>
</gene>
<name>A0ACB8B713_9AGAM</name>
<accession>A0ACB8B713</accession>
<reference evidence="1" key="1">
    <citation type="journal article" date="2021" name="New Phytol.">
        <title>Evolutionary innovations through gain and loss of genes in the ectomycorrhizal Boletales.</title>
        <authorList>
            <person name="Wu G."/>
            <person name="Miyauchi S."/>
            <person name="Morin E."/>
            <person name="Kuo A."/>
            <person name="Drula E."/>
            <person name="Varga T."/>
            <person name="Kohler A."/>
            <person name="Feng B."/>
            <person name="Cao Y."/>
            <person name="Lipzen A."/>
            <person name="Daum C."/>
            <person name="Hundley H."/>
            <person name="Pangilinan J."/>
            <person name="Johnson J."/>
            <person name="Barry K."/>
            <person name="LaButti K."/>
            <person name="Ng V."/>
            <person name="Ahrendt S."/>
            <person name="Min B."/>
            <person name="Choi I.G."/>
            <person name="Park H."/>
            <person name="Plett J.M."/>
            <person name="Magnuson J."/>
            <person name="Spatafora J.W."/>
            <person name="Nagy L.G."/>
            <person name="Henrissat B."/>
            <person name="Grigoriev I.V."/>
            <person name="Yang Z.L."/>
            <person name="Xu J."/>
            <person name="Martin F.M."/>
        </authorList>
    </citation>
    <scope>NUCLEOTIDE SEQUENCE</scope>
    <source>
        <strain evidence="1">KUC20120723A-06</strain>
    </source>
</reference>
<sequence>MTAVTKEAVLEDEVRVYSDGSGIDGGIGAAAVLIRDGRIERVLKLHLGSIEKYTVYEAELAGLVLAAELIRTEEKRVRSAVIYSDNQAAVQAATNPRPGPRHHIIDSLFEELTRAKKKHGLKKIAIIRIPGHTGIEGNERADVLAKEAARGSSSPIKRLPSSLRTCDMYTKTLPSESRLVSRRRTKDSKEDSRSFSTRSPHRNASILFQLRSDHALLNKHLFRIKGKANKPKSPLCTACTIRLGGNSILLPLFNTLQAQNISKPTTAT</sequence>
<proteinExistence type="predicted"/>